<dbReference type="SUPFAM" id="SSF47413">
    <property type="entry name" value="lambda repressor-like DNA-binding domains"/>
    <property type="match status" value="1"/>
</dbReference>
<reference evidence="2 3" key="1">
    <citation type="submission" date="2020-05" db="EMBL/GenBank/DDBJ databases">
        <title>Complete genome sequencing of Campylobacter and Arcobacter type strains.</title>
        <authorList>
            <person name="Miller W.G."/>
            <person name="Yee E."/>
        </authorList>
    </citation>
    <scope>NUCLEOTIDE SEQUENCE [LARGE SCALE GENOMIC DNA]</scope>
    <source>
        <strain evidence="2 3">LMG 25694</strain>
    </source>
</reference>
<sequence length="87" mass="10018">MAKFDFTNKEIEEIHKIVGKNVKKYRVLRGLTQLDLSYEMGNKSVSLVSACEPCSNGKHFNIEHLYKISKILDVPIGNFFEIEEEIV</sequence>
<dbReference type="Proteomes" id="UP000503313">
    <property type="component" value="Chromosome"/>
</dbReference>
<dbReference type="Gene3D" id="1.10.260.40">
    <property type="entry name" value="lambda repressor-like DNA-binding domains"/>
    <property type="match status" value="1"/>
</dbReference>
<proteinExistence type="predicted"/>
<feature type="domain" description="HTH cro/C1-type" evidence="1">
    <location>
        <begin position="22"/>
        <end position="79"/>
    </location>
</feature>
<dbReference type="InterPro" id="IPR001387">
    <property type="entry name" value="Cro/C1-type_HTH"/>
</dbReference>
<dbReference type="PROSITE" id="PS50943">
    <property type="entry name" value="HTH_CROC1"/>
    <property type="match status" value="1"/>
</dbReference>
<name>A0AAE7BFE1_9BACT</name>
<dbReference type="RefSeq" id="WP_014473457.1">
    <property type="nucleotide sequence ID" value="NZ_CP053835.1"/>
</dbReference>
<dbReference type="GO" id="GO:0003677">
    <property type="term" value="F:DNA binding"/>
    <property type="evidence" value="ECO:0007669"/>
    <property type="project" value="InterPro"/>
</dbReference>
<organism evidence="2 3">
    <name type="scientific">Arcobacter defluvii</name>
    <dbReference type="NCBI Taxonomy" id="873191"/>
    <lineage>
        <taxon>Bacteria</taxon>
        <taxon>Pseudomonadati</taxon>
        <taxon>Campylobacterota</taxon>
        <taxon>Epsilonproteobacteria</taxon>
        <taxon>Campylobacterales</taxon>
        <taxon>Arcobacteraceae</taxon>
        <taxon>Arcobacter</taxon>
    </lineage>
</organism>
<gene>
    <name evidence="2" type="ORF">ADFLV_0754</name>
</gene>
<keyword evidence="3" id="KW-1185">Reference proteome</keyword>
<dbReference type="EMBL" id="CP053835">
    <property type="protein sequence ID" value="QKF76799.1"/>
    <property type="molecule type" value="Genomic_DNA"/>
</dbReference>
<evidence type="ECO:0000313" key="2">
    <source>
        <dbReference type="EMBL" id="QKF76799.1"/>
    </source>
</evidence>
<evidence type="ECO:0000259" key="1">
    <source>
        <dbReference type="PROSITE" id="PS50943"/>
    </source>
</evidence>
<accession>A0AAE7BFE1</accession>
<dbReference type="KEGG" id="adz:ADFLV_0754"/>
<protein>
    <submittedName>
        <fullName evidence="2">Transcriptional regulator, XRE family</fullName>
    </submittedName>
</protein>
<dbReference type="AlphaFoldDB" id="A0AAE7BFE1"/>
<dbReference type="InterPro" id="IPR010982">
    <property type="entry name" value="Lambda_DNA-bd_dom_sf"/>
</dbReference>
<evidence type="ECO:0000313" key="3">
    <source>
        <dbReference type="Proteomes" id="UP000503313"/>
    </source>
</evidence>